<organism evidence="1 2">
    <name type="scientific">Cylindrobasidium torrendii FP15055 ss-10</name>
    <dbReference type="NCBI Taxonomy" id="1314674"/>
    <lineage>
        <taxon>Eukaryota</taxon>
        <taxon>Fungi</taxon>
        <taxon>Dikarya</taxon>
        <taxon>Basidiomycota</taxon>
        <taxon>Agaricomycotina</taxon>
        <taxon>Agaricomycetes</taxon>
        <taxon>Agaricomycetidae</taxon>
        <taxon>Agaricales</taxon>
        <taxon>Marasmiineae</taxon>
        <taxon>Physalacriaceae</taxon>
        <taxon>Cylindrobasidium</taxon>
    </lineage>
</organism>
<proteinExistence type="predicted"/>
<evidence type="ECO:0000313" key="2">
    <source>
        <dbReference type="Proteomes" id="UP000054007"/>
    </source>
</evidence>
<keyword evidence="2" id="KW-1185">Reference proteome</keyword>
<dbReference type="OrthoDB" id="3163863at2759"/>
<sequence length="100" mass="11419">MSITSSPVLEKLHLIAKSIIQKATFAVPPYAVDHRKLLESMLDFAPSSEGKRWMAVAIHHAADENALQDLAQRILETLLFPCMLTRTFWDAQTHIWGWVY</sequence>
<evidence type="ECO:0000313" key="1">
    <source>
        <dbReference type="EMBL" id="KIY68542.1"/>
    </source>
</evidence>
<accession>A0A0D7BDC8</accession>
<dbReference type="EMBL" id="KN880500">
    <property type="protein sequence ID" value="KIY68542.1"/>
    <property type="molecule type" value="Genomic_DNA"/>
</dbReference>
<dbReference type="AlphaFoldDB" id="A0A0D7BDC8"/>
<dbReference type="Proteomes" id="UP000054007">
    <property type="component" value="Unassembled WGS sequence"/>
</dbReference>
<protein>
    <submittedName>
        <fullName evidence="1">Uncharacterized protein</fullName>
    </submittedName>
</protein>
<name>A0A0D7BDC8_9AGAR</name>
<gene>
    <name evidence="1" type="ORF">CYLTODRAFT_421487</name>
</gene>
<reference evidence="1 2" key="1">
    <citation type="journal article" date="2015" name="Fungal Genet. Biol.">
        <title>Evolution of novel wood decay mechanisms in Agaricales revealed by the genome sequences of Fistulina hepatica and Cylindrobasidium torrendii.</title>
        <authorList>
            <person name="Floudas D."/>
            <person name="Held B.W."/>
            <person name="Riley R."/>
            <person name="Nagy L.G."/>
            <person name="Koehler G."/>
            <person name="Ransdell A.S."/>
            <person name="Younus H."/>
            <person name="Chow J."/>
            <person name="Chiniquy J."/>
            <person name="Lipzen A."/>
            <person name="Tritt A."/>
            <person name="Sun H."/>
            <person name="Haridas S."/>
            <person name="LaButti K."/>
            <person name="Ohm R.A."/>
            <person name="Kues U."/>
            <person name="Blanchette R.A."/>
            <person name="Grigoriev I.V."/>
            <person name="Minto R.E."/>
            <person name="Hibbett D.S."/>
        </authorList>
    </citation>
    <scope>NUCLEOTIDE SEQUENCE [LARGE SCALE GENOMIC DNA]</scope>
    <source>
        <strain evidence="1 2">FP15055 ss-10</strain>
    </source>
</reference>